<proteinExistence type="inferred from homology"/>
<dbReference type="GO" id="GO:0005789">
    <property type="term" value="C:endoplasmic reticulum membrane"/>
    <property type="evidence" value="ECO:0007669"/>
    <property type="project" value="UniProtKB-SubCell"/>
</dbReference>
<evidence type="ECO:0000259" key="10">
    <source>
        <dbReference type="Pfam" id="PF03151"/>
    </source>
</evidence>
<evidence type="ECO:0000256" key="3">
    <source>
        <dbReference type="ARBA" id="ARBA00010425"/>
    </source>
</evidence>
<feature type="transmembrane region" description="Helical" evidence="9">
    <location>
        <begin position="174"/>
        <end position="191"/>
    </location>
</feature>
<feature type="transmembrane region" description="Helical" evidence="9">
    <location>
        <begin position="317"/>
        <end position="333"/>
    </location>
</feature>
<feature type="transmembrane region" description="Helical" evidence="9">
    <location>
        <begin position="290"/>
        <end position="311"/>
    </location>
</feature>
<dbReference type="PANTHER" id="PTHR11132">
    <property type="entry name" value="SOLUTE CARRIER FAMILY 35"/>
    <property type="match status" value="1"/>
</dbReference>
<dbReference type="InterPro" id="IPR050186">
    <property type="entry name" value="TPT_transporter"/>
</dbReference>
<comment type="similarity">
    <text evidence="3">Belongs to the TPT transporter family. SLC35D subfamily.</text>
</comment>
<dbReference type="InterPro" id="IPR004853">
    <property type="entry name" value="Sugar_P_trans_dom"/>
</dbReference>
<organism evidence="11 12">
    <name type="scientific">Tuber magnatum</name>
    <name type="common">white Piedmont truffle</name>
    <dbReference type="NCBI Taxonomy" id="42249"/>
    <lineage>
        <taxon>Eukaryota</taxon>
        <taxon>Fungi</taxon>
        <taxon>Dikarya</taxon>
        <taxon>Ascomycota</taxon>
        <taxon>Pezizomycotina</taxon>
        <taxon>Pezizomycetes</taxon>
        <taxon>Pezizales</taxon>
        <taxon>Tuberaceae</taxon>
        <taxon>Tuber</taxon>
    </lineage>
</organism>
<keyword evidence="12" id="KW-1185">Reference proteome</keyword>
<comment type="function">
    <text evidence="1">Involved in the import of GDP-mannose from the cytoplasm into the Golgi lumen.</text>
</comment>
<feature type="transmembrane region" description="Helical" evidence="9">
    <location>
        <begin position="76"/>
        <end position="100"/>
    </location>
</feature>
<feature type="transmembrane region" description="Helical" evidence="9">
    <location>
        <begin position="260"/>
        <end position="283"/>
    </location>
</feature>
<dbReference type="AlphaFoldDB" id="A0A317SF72"/>
<accession>A0A317SF72</accession>
<comment type="subcellular location">
    <subcellularLocation>
        <location evidence="2">Endoplasmic reticulum membrane</location>
        <topology evidence="2">Multi-pass membrane protein</topology>
    </subcellularLocation>
</comment>
<evidence type="ECO:0000256" key="2">
    <source>
        <dbReference type="ARBA" id="ARBA00004477"/>
    </source>
</evidence>
<evidence type="ECO:0000256" key="1">
    <source>
        <dbReference type="ARBA" id="ARBA00003420"/>
    </source>
</evidence>
<feature type="transmembrane region" description="Helical" evidence="9">
    <location>
        <begin position="135"/>
        <end position="162"/>
    </location>
</feature>
<comment type="subunit">
    <text evidence="4">Homooligomer.</text>
</comment>
<dbReference type="EMBL" id="PYWC01000088">
    <property type="protein sequence ID" value="PWW73073.1"/>
    <property type="molecule type" value="Genomic_DNA"/>
</dbReference>
<feature type="region of interest" description="Disordered" evidence="8">
    <location>
        <begin position="1"/>
        <end position="20"/>
    </location>
</feature>
<comment type="caution">
    <text evidence="11">The sequence shown here is derived from an EMBL/GenBank/DDBJ whole genome shotgun (WGS) entry which is preliminary data.</text>
</comment>
<dbReference type="Pfam" id="PF11913">
    <property type="entry name" value="DUF3431"/>
    <property type="match status" value="1"/>
</dbReference>
<feature type="domain" description="Sugar phosphate transporter" evidence="10">
    <location>
        <begin position="44"/>
        <end position="333"/>
    </location>
</feature>
<evidence type="ECO:0000313" key="12">
    <source>
        <dbReference type="Proteomes" id="UP000246991"/>
    </source>
</evidence>
<evidence type="ECO:0000256" key="8">
    <source>
        <dbReference type="SAM" id="MobiDB-lite"/>
    </source>
</evidence>
<gene>
    <name evidence="11" type="ORF">C7212DRAFT_285472</name>
</gene>
<evidence type="ECO:0000256" key="4">
    <source>
        <dbReference type="ARBA" id="ARBA00011182"/>
    </source>
</evidence>
<dbReference type="Pfam" id="PF03151">
    <property type="entry name" value="TPT"/>
    <property type="match status" value="1"/>
</dbReference>
<feature type="transmembrane region" description="Helical" evidence="9">
    <location>
        <begin position="112"/>
        <end position="129"/>
    </location>
</feature>
<reference evidence="11 12" key="1">
    <citation type="submission" date="2018-03" db="EMBL/GenBank/DDBJ databases">
        <title>Genomes of Pezizomycetes fungi and the evolution of truffles.</title>
        <authorList>
            <person name="Murat C."/>
            <person name="Payen T."/>
            <person name="Noel B."/>
            <person name="Kuo A."/>
            <person name="Martin F.M."/>
        </authorList>
    </citation>
    <scope>NUCLEOTIDE SEQUENCE [LARGE SCALE GENOMIC DNA]</scope>
    <source>
        <strain evidence="11">091103-1</strain>
    </source>
</reference>
<feature type="transmembrane region" description="Helical" evidence="9">
    <location>
        <begin position="364"/>
        <end position="383"/>
    </location>
</feature>
<sequence>MSFHQKGSPENHEGVPTTAQSMLPAAGTPVPMAPAKLMDRIHPAFYVIVWISLSSAVIIFNKWILDPKTTNFRFPMFLTTWHLLFSCITTQILARTSTLLDGRKAVKMTGKVYLRAICPIGLLFSLSLICSNKAYLYLSVSFIQMLKATTPVAVLVATWSLGVESPNLGTLKKITFIVIGVMIASYGEILFDTSGFIFQVFGIGFEAVRLVMVQRLLSSAEFKMDPLVSLYYFAPVCAVMNFALFSIFESSSLGVSELLRVGWLTFLLNALVAFGLNVSVVFLIGKTSSLVLTLCGVLKDILLVCASMIIWGNPVTILQFFGYSIAISGLLYYKMGAEKIGEQYAHPRGLGLGFYTRSLTNRRLGIGTASLFAVMVLGAMYHGQYATRDTASVGAQTSYSPSRFIPDNRVSRSRLDIVICMFQENTQTIHDQVEEVLGLPQLSNLETKVVVYSMDKTADLVSLTEETGADAAENIPNIGRETGAYLRHILEHWDNLADHTLFLRPETEGFDRVKARIEDFFLPSTGMLSLGVGHAECSCNECRDPWAPAHTWTRVPQIFSAVYGEVCPSTNILLSYGSRFIVSSKRVKGTDKHIYQHFREILESDEKHWIHQDRRQPGMEDTPQNPYFSHALERSWMIIFKCSEMRLAKSCPKLDTRRKPDDWDDVCQCLDTGWGGARFGF</sequence>
<feature type="transmembrane region" description="Helical" evidence="9">
    <location>
        <begin position="229"/>
        <end position="248"/>
    </location>
</feature>
<feature type="transmembrane region" description="Helical" evidence="9">
    <location>
        <begin position="44"/>
        <end position="64"/>
    </location>
</feature>
<protein>
    <submittedName>
        <fullName evidence="11">TPT-domain-containing protein</fullName>
    </submittedName>
</protein>
<dbReference type="InterPro" id="IPR021838">
    <property type="entry name" value="DUF3431"/>
</dbReference>
<evidence type="ECO:0000256" key="7">
    <source>
        <dbReference type="ARBA" id="ARBA00023136"/>
    </source>
</evidence>
<evidence type="ECO:0000256" key="9">
    <source>
        <dbReference type="SAM" id="Phobius"/>
    </source>
</evidence>
<dbReference type="OrthoDB" id="6418713at2759"/>
<name>A0A317SF72_9PEZI</name>
<evidence type="ECO:0000313" key="11">
    <source>
        <dbReference type="EMBL" id="PWW73073.1"/>
    </source>
</evidence>
<keyword evidence="6 9" id="KW-1133">Transmembrane helix</keyword>
<keyword evidence="5 9" id="KW-0812">Transmembrane</keyword>
<evidence type="ECO:0000256" key="5">
    <source>
        <dbReference type="ARBA" id="ARBA00022692"/>
    </source>
</evidence>
<keyword evidence="7 9" id="KW-0472">Membrane</keyword>
<dbReference type="Proteomes" id="UP000246991">
    <property type="component" value="Unassembled WGS sequence"/>
</dbReference>
<evidence type="ECO:0000256" key="6">
    <source>
        <dbReference type="ARBA" id="ARBA00022989"/>
    </source>
</evidence>